<dbReference type="Proteomes" id="UP001497516">
    <property type="component" value="Chromosome 9"/>
</dbReference>
<evidence type="ECO:0000313" key="2">
    <source>
        <dbReference type="Proteomes" id="UP001497516"/>
    </source>
</evidence>
<name>A0AAV2GL14_9ROSI</name>
<dbReference type="EMBL" id="OZ034822">
    <property type="protein sequence ID" value="CAL1411359.1"/>
    <property type="molecule type" value="Genomic_DNA"/>
</dbReference>
<gene>
    <name evidence="1" type="ORF">LTRI10_LOCUS50724</name>
</gene>
<evidence type="ECO:0000313" key="1">
    <source>
        <dbReference type="EMBL" id="CAL1411359.1"/>
    </source>
</evidence>
<organism evidence="1 2">
    <name type="scientific">Linum trigynum</name>
    <dbReference type="NCBI Taxonomy" id="586398"/>
    <lineage>
        <taxon>Eukaryota</taxon>
        <taxon>Viridiplantae</taxon>
        <taxon>Streptophyta</taxon>
        <taxon>Embryophyta</taxon>
        <taxon>Tracheophyta</taxon>
        <taxon>Spermatophyta</taxon>
        <taxon>Magnoliopsida</taxon>
        <taxon>eudicotyledons</taxon>
        <taxon>Gunneridae</taxon>
        <taxon>Pentapetalae</taxon>
        <taxon>rosids</taxon>
        <taxon>fabids</taxon>
        <taxon>Malpighiales</taxon>
        <taxon>Linaceae</taxon>
        <taxon>Linum</taxon>
    </lineage>
</organism>
<keyword evidence="2" id="KW-1185">Reference proteome</keyword>
<dbReference type="AlphaFoldDB" id="A0AAV2GL14"/>
<protein>
    <submittedName>
        <fullName evidence="1">Uncharacterized protein</fullName>
    </submittedName>
</protein>
<proteinExistence type="predicted"/>
<sequence>MAAGRKVERLGGKSSYCPLNSILSAKRDILQQLATWVMLIRNWSSWEGLGNRRRCSLQQHEKFHHIHGGGGTLVLLYAGGLRLDGYSWSTKSLPSSYSTLSPDSQIPLPPITSFPDVLEYNPQRRNFEFVHRLDGDQRLAVHGRTFFQERFFWKTAVSAEPTTEVLRRVRAVAAPPLRPH</sequence>
<reference evidence="1 2" key="1">
    <citation type="submission" date="2024-04" db="EMBL/GenBank/DDBJ databases">
        <authorList>
            <person name="Fracassetti M."/>
        </authorList>
    </citation>
    <scope>NUCLEOTIDE SEQUENCE [LARGE SCALE GENOMIC DNA]</scope>
</reference>
<accession>A0AAV2GL14</accession>